<evidence type="ECO:0000313" key="2">
    <source>
        <dbReference type="Proteomes" id="UP000075346"/>
    </source>
</evidence>
<dbReference type="InterPro" id="IPR016024">
    <property type="entry name" value="ARM-type_fold"/>
</dbReference>
<accession>A0A151KTH2</accession>
<organism evidence="1 2">
    <name type="scientific">Vibrio cidicii</name>
    <dbReference type="NCBI Taxonomy" id="1763883"/>
    <lineage>
        <taxon>Bacteria</taxon>
        <taxon>Pseudomonadati</taxon>
        <taxon>Pseudomonadota</taxon>
        <taxon>Gammaproteobacteria</taxon>
        <taxon>Vibrionales</taxon>
        <taxon>Vibrionaceae</taxon>
        <taxon>Vibrio</taxon>
    </lineage>
</organism>
<proteinExistence type="predicted"/>
<evidence type="ECO:0000313" key="1">
    <source>
        <dbReference type="EMBL" id="KYN82191.1"/>
    </source>
</evidence>
<dbReference type="SUPFAM" id="SSF48371">
    <property type="entry name" value="ARM repeat"/>
    <property type="match status" value="1"/>
</dbReference>
<dbReference type="RefSeq" id="WP_061898007.1">
    <property type="nucleotide sequence ID" value="NZ_LOBR01000106.1"/>
</dbReference>
<reference evidence="2" key="1">
    <citation type="submission" date="2015-12" db="EMBL/GenBank/DDBJ databases">
        <authorList>
            <person name="Shamseldin A."/>
            <person name="Moawad H."/>
            <person name="Abd El-Rahim W.M."/>
            <person name="Sadowsky M.J."/>
        </authorList>
    </citation>
    <scope>NUCLEOTIDE SEQUENCE [LARGE SCALE GENOMIC DNA]</scope>
    <source>
        <strain evidence="2">2538-88</strain>
    </source>
</reference>
<dbReference type="AlphaFoldDB" id="A0A151KTH2"/>
<name>A0A151KTH2_9VIBR</name>
<gene>
    <name evidence="1" type="ORF">ATY37_00740</name>
</gene>
<dbReference type="Proteomes" id="UP000075346">
    <property type="component" value="Unassembled WGS sequence"/>
</dbReference>
<protein>
    <submittedName>
        <fullName evidence="1">Uncharacterized protein</fullName>
    </submittedName>
</protein>
<comment type="caution">
    <text evidence="1">The sequence shown here is derived from an EMBL/GenBank/DDBJ whole genome shotgun (WGS) entry which is preliminary data.</text>
</comment>
<sequence>MSLEETKASLLAASETADGLLAQINDLYIQEIRTEEKILKEALSELHNSGEIDLVEIVRGVDKSSNGYDFFTTLHAFESAIPLLNASVDDVLRCLVHLTQQGGSSGVYGAFERFCRAQASRPRYSVGFILAQSELSTYAPFLSSSILAYDSNHVTEAIQTIENLIADRHELIRRQAYFTLGRLDVGETQANVIWRILNNSARNECDSDCCASILKSMLCFGQTFPSYWQPIEDILLTFVEGASPEVIYEISDIVAFQRVALPQSVLELLVKQLFNVSPEHNSTVSNINYVLVKLVKSGSTSVAVELLESILAVGVEITDLGYLSNELLRKHRDLLNHIITRWFLSGEVSLCHGALDLLHDVTGKDIELKADMALLDDEVKQIFVSHKAVGWLFMRPISAASFILSICETASTAISKDFEQILYYPLLMSYPGQLKRFFQSCIDKGFQAHLCEHLLSRLQSYHSDIEKVSELKELMAPSENINVYWKESNRHMQTAYEKASRGSLIDHLCSTKQILLYGNSSIYYVHKGDGETIRQEMQMQSFSHSTEMPSLDVLDPESLDYMLRLYRCERMKNEINS</sequence>
<dbReference type="EMBL" id="LOBR01000106">
    <property type="protein sequence ID" value="KYN82191.1"/>
    <property type="molecule type" value="Genomic_DNA"/>
</dbReference>